<dbReference type="EMBL" id="JAODAN010000009">
    <property type="protein sequence ID" value="KAK1922292.1"/>
    <property type="molecule type" value="Genomic_DNA"/>
</dbReference>
<protein>
    <submittedName>
        <fullName evidence="2">Uncharacterized protein</fullName>
    </submittedName>
</protein>
<feature type="compositionally biased region" description="Polar residues" evidence="1">
    <location>
        <begin position="630"/>
        <end position="639"/>
    </location>
</feature>
<dbReference type="AlphaFoldDB" id="A0AAD9CUD5"/>
<comment type="caution">
    <text evidence="2">The sequence shown here is derived from an EMBL/GenBank/DDBJ whole genome shotgun (WGS) entry which is preliminary data.</text>
</comment>
<feature type="compositionally biased region" description="Basic residues" evidence="1">
    <location>
        <begin position="447"/>
        <end position="458"/>
    </location>
</feature>
<evidence type="ECO:0000256" key="1">
    <source>
        <dbReference type="SAM" id="MobiDB-lite"/>
    </source>
</evidence>
<accession>A0AAD9CUD5</accession>
<name>A0AAD9CUD5_PAPLA</name>
<dbReference type="Proteomes" id="UP001182556">
    <property type="component" value="Unassembled WGS sequence"/>
</dbReference>
<gene>
    <name evidence="2" type="ORF">DB88DRAFT_512717</name>
</gene>
<evidence type="ECO:0000313" key="2">
    <source>
        <dbReference type="EMBL" id="KAK1922292.1"/>
    </source>
</evidence>
<feature type="compositionally biased region" description="Basic and acidic residues" evidence="1">
    <location>
        <begin position="163"/>
        <end position="175"/>
    </location>
</feature>
<reference evidence="2" key="1">
    <citation type="submission" date="2023-02" db="EMBL/GenBank/DDBJ databases">
        <title>Identification and recombinant expression of a fungal hydrolase from Papiliotrema laurentii that hydrolyzes apple cutin and clears colloidal polyester polyurethane.</title>
        <authorList>
            <consortium name="DOE Joint Genome Institute"/>
            <person name="Roman V.A."/>
            <person name="Bojanowski C."/>
            <person name="Crable B.R."/>
            <person name="Wagner D.N."/>
            <person name="Hung C.S."/>
            <person name="Nadeau L.J."/>
            <person name="Schratz L."/>
            <person name="Haridas S."/>
            <person name="Pangilinan J."/>
            <person name="Lipzen A."/>
            <person name="Na H."/>
            <person name="Yan M."/>
            <person name="Ng V."/>
            <person name="Grigoriev I.V."/>
            <person name="Spatafora J.W."/>
            <person name="Barlow D."/>
            <person name="Biffinger J."/>
            <person name="Kelley-Loughnane N."/>
            <person name="Varaljay V.A."/>
            <person name="Crookes-Goodson W.J."/>
        </authorList>
    </citation>
    <scope>NUCLEOTIDE SEQUENCE</scope>
    <source>
        <strain evidence="2">5307AH</strain>
    </source>
</reference>
<sequence length="671" mass="74700">MLVDVRRGLLNSKISVVFIFKKLGPYGIGQGEEGRTESEERSKELELLGTSARKLENDDVTLDGEYQKEMNAALDRRPSAPRSHKSAEAQLAHQLASRQVQKGTWIAHRSLLSTLLGPLTKLPEQQSLEECWVSICKLSGDYIELARSEEELGYRKTELDYFDAPRPDDQARDSQDLQGRTTTGFNLDSEDSPIADGRFQMTVQYSLDHTREIPQVPGAEEVQQVLRKPLRDANDSVDEILKGSKLPMRYRELCGALKELHGSIASAHAKALESLENTVQTICREKPDCPGAAHERLMDLARDAYKWKRLEEQEILSQQIPQMLQRRWEAEKVLAKTLSRTLGEDPGLDQRAREVWTWRDNVVHDALRPERWAENLSVSLPDEYRSGFQRVLSAHEHTRRTIATDLSGSLYKLGKRLTDAGHERNLVYEPTEDLVQALKKERLAKKEARKAKKARRARRALERSGKATPVTPASQAATADTELSSPASTLVDIAGPTKEWTADKDLPVIQSGAMSPADVVAVPEAQPHQPFDVQLTQSLPQAVKKFGQLFRAPQDRSQLHSQSPLRKWNHTLEACPEHHKGSIGHIPPLKQQSDPKIHSSKWEVFATPVPENPGTDTDGSDTESAPKGSDGNTAPSSICGSHDRSPGLVPITPDRSGPEGPSRSTNTSQTL</sequence>
<feature type="compositionally biased region" description="Polar residues" evidence="1">
    <location>
        <begin position="662"/>
        <end position="671"/>
    </location>
</feature>
<feature type="region of interest" description="Disordered" evidence="1">
    <location>
        <begin position="445"/>
        <end position="488"/>
    </location>
</feature>
<keyword evidence="3" id="KW-1185">Reference proteome</keyword>
<feature type="compositionally biased region" description="Polar residues" evidence="1">
    <location>
        <begin position="176"/>
        <end position="186"/>
    </location>
</feature>
<feature type="region of interest" description="Disordered" evidence="1">
    <location>
        <begin position="163"/>
        <end position="191"/>
    </location>
</feature>
<feature type="region of interest" description="Disordered" evidence="1">
    <location>
        <begin position="606"/>
        <end position="671"/>
    </location>
</feature>
<feature type="compositionally biased region" description="Polar residues" evidence="1">
    <location>
        <begin position="471"/>
        <end position="488"/>
    </location>
</feature>
<evidence type="ECO:0000313" key="3">
    <source>
        <dbReference type="Proteomes" id="UP001182556"/>
    </source>
</evidence>
<organism evidence="2 3">
    <name type="scientific">Papiliotrema laurentii</name>
    <name type="common">Cryptococcus laurentii</name>
    <dbReference type="NCBI Taxonomy" id="5418"/>
    <lineage>
        <taxon>Eukaryota</taxon>
        <taxon>Fungi</taxon>
        <taxon>Dikarya</taxon>
        <taxon>Basidiomycota</taxon>
        <taxon>Agaricomycotina</taxon>
        <taxon>Tremellomycetes</taxon>
        <taxon>Tremellales</taxon>
        <taxon>Rhynchogastremaceae</taxon>
        <taxon>Papiliotrema</taxon>
    </lineage>
</organism>
<proteinExistence type="predicted"/>